<dbReference type="SUPFAM" id="SSF46689">
    <property type="entry name" value="Homeodomain-like"/>
    <property type="match status" value="1"/>
</dbReference>
<evidence type="ECO:0000256" key="5">
    <source>
        <dbReference type="SAM" id="MobiDB-lite"/>
    </source>
</evidence>
<feature type="DNA-binding region" description="H-T-H motif" evidence="4">
    <location>
        <begin position="39"/>
        <end position="58"/>
    </location>
</feature>
<dbReference type="SUPFAM" id="SSF48498">
    <property type="entry name" value="Tetracyclin repressor-like, C-terminal domain"/>
    <property type="match status" value="1"/>
</dbReference>
<proteinExistence type="predicted"/>
<accession>A0ABQ4J351</accession>
<dbReference type="Gene3D" id="1.10.10.60">
    <property type="entry name" value="Homeodomain-like"/>
    <property type="match status" value="1"/>
</dbReference>
<sequence length="279" mass="31252">MPTDVPRRRGVGRPPRLSVEAIIDAATRILQDEGLEKLSMRRLANELGSAPMALYHHIRDKDELLVRVMESQVRTIARPDLPAEPRERLIAASVLLYDLLAERPWIVEVLTSDNLIGPSALWIVEEMLDAAIDYGHSPDEAHHVYRTIWYYIVGNLIIRVTSARRRVRAGIAHQDQVVAQLTTATHPRVAAIANRWAELNARESHRQALAAIVDGLLPSRRSATPHYTASHTAPVATTKRPERQGSVDPSQLELFISLCIPPYGPPTELSVSWHPIMRT</sequence>
<protein>
    <submittedName>
        <fullName evidence="7">GntR family transcriptional regulator</fullName>
    </submittedName>
</protein>
<dbReference type="RefSeq" id="WP_204004073.1">
    <property type="nucleotide sequence ID" value="NZ_BOPB01000033.1"/>
</dbReference>
<dbReference type="InterPro" id="IPR009057">
    <property type="entry name" value="Homeodomain-like_sf"/>
</dbReference>
<feature type="domain" description="HTH tetR-type" evidence="6">
    <location>
        <begin position="16"/>
        <end position="76"/>
    </location>
</feature>
<name>A0ABQ4J351_9ACTN</name>
<gene>
    <name evidence="7" type="ORF">Vlu01_50490</name>
</gene>
<comment type="caution">
    <text evidence="7">The sequence shown here is derived from an EMBL/GenBank/DDBJ whole genome shotgun (WGS) entry which is preliminary data.</text>
</comment>
<dbReference type="Pfam" id="PF02909">
    <property type="entry name" value="TetR_C_1"/>
    <property type="match status" value="1"/>
</dbReference>
<keyword evidence="1" id="KW-0805">Transcription regulation</keyword>
<dbReference type="InterPro" id="IPR001647">
    <property type="entry name" value="HTH_TetR"/>
</dbReference>
<evidence type="ECO:0000313" key="7">
    <source>
        <dbReference type="EMBL" id="GIJ24425.1"/>
    </source>
</evidence>
<dbReference type="PANTHER" id="PTHR30055:SF151">
    <property type="entry name" value="TRANSCRIPTIONAL REGULATORY PROTEIN"/>
    <property type="match status" value="1"/>
</dbReference>
<dbReference type="Proteomes" id="UP000643165">
    <property type="component" value="Unassembled WGS sequence"/>
</dbReference>
<keyword evidence="2 4" id="KW-0238">DNA-binding</keyword>
<evidence type="ECO:0000256" key="2">
    <source>
        <dbReference type="ARBA" id="ARBA00023125"/>
    </source>
</evidence>
<dbReference type="InterPro" id="IPR050109">
    <property type="entry name" value="HTH-type_TetR-like_transc_reg"/>
</dbReference>
<dbReference type="InterPro" id="IPR004111">
    <property type="entry name" value="Repressor_TetR_C"/>
</dbReference>
<feature type="region of interest" description="Disordered" evidence="5">
    <location>
        <begin position="223"/>
        <end position="246"/>
    </location>
</feature>
<keyword evidence="8" id="KW-1185">Reference proteome</keyword>
<evidence type="ECO:0000313" key="8">
    <source>
        <dbReference type="Proteomes" id="UP000643165"/>
    </source>
</evidence>
<dbReference type="PRINTS" id="PR00455">
    <property type="entry name" value="HTHTETR"/>
</dbReference>
<organism evidence="7 8">
    <name type="scientific">Micromonospora lutea</name>
    <dbReference type="NCBI Taxonomy" id="419825"/>
    <lineage>
        <taxon>Bacteria</taxon>
        <taxon>Bacillati</taxon>
        <taxon>Actinomycetota</taxon>
        <taxon>Actinomycetes</taxon>
        <taxon>Micromonosporales</taxon>
        <taxon>Micromonosporaceae</taxon>
        <taxon>Micromonospora</taxon>
    </lineage>
</organism>
<evidence type="ECO:0000256" key="3">
    <source>
        <dbReference type="ARBA" id="ARBA00023163"/>
    </source>
</evidence>
<evidence type="ECO:0000256" key="1">
    <source>
        <dbReference type="ARBA" id="ARBA00023015"/>
    </source>
</evidence>
<dbReference type="EMBL" id="BOPB01000033">
    <property type="protein sequence ID" value="GIJ24425.1"/>
    <property type="molecule type" value="Genomic_DNA"/>
</dbReference>
<reference evidence="7 8" key="1">
    <citation type="submission" date="2021-01" db="EMBL/GenBank/DDBJ databases">
        <title>Whole genome shotgun sequence of Verrucosispora lutea NBRC 106530.</title>
        <authorList>
            <person name="Komaki H."/>
            <person name="Tamura T."/>
        </authorList>
    </citation>
    <scope>NUCLEOTIDE SEQUENCE [LARGE SCALE GENOMIC DNA]</scope>
    <source>
        <strain evidence="7 8">NBRC 106530</strain>
    </source>
</reference>
<dbReference type="Gene3D" id="1.10.357.10">
    <property type="entry name" value="Tetracycline Repressor, domain 2"/>
    <property type="match status" value="1"/>
</dbReference>
<dbReference type="PANTHER" id="PTHR30055">
    <property type="entry name" value="HTH-TYPE TRANSCRIPTIONAL REGULATOR RUTR"/>
    <property type="match status" value="1"/>
</dbReference>
<evidence type="ECO:0000256" key="4">
    <source>
        <dbReference type="PROSITE-ProRule" id="PRU00335"/>
    </source>
</evidence>
<evidence type="ECO:0000259" key="6">
    <source>
        <dbReference type="PROSITE" id="PS50977"/>
    </source>
</evidence>
<keyword evidence="3" id="KW-0804">Transcription</keyword>
<dbReference type="PROSITE" id="PS50977">
    <property type="entry name" value="HTH_TETR_2"/>
    <property type="match status" value="1"/>
</dbReference>
<dbReference type="Pfam" id="PF00440">
    <property type="entry name" value="TetR_N"/>
    <property type="match status" value="1"/>
</dbReference>
<dbReference type="InterPro" id="IPR036271">
    <property type="entry name" value="Tet_transcr_reg_TetR-rel_C_sf"/>
</dbReference>